<dbReference type="eggNOG" id="KOG3436">
    <property type="taxonomic scope" value="Eukaryota"/>
</dbReference>
<keyword evidence="2 7" id="KW-0689">Ribosomal protein</keyword>
<sequence>MGKVKCSELRTRDKKELTKQLDELKTELTSLRVAKVTGGAPSKLSKIRVRICGSCTKTRNTSLWI</sequence>
<dbReference type="Pfam" id="PF00831">
    <property type="entry name" value="Ribosomal_L29"/>
    <property type="match status" value="1"/>
</dbReference>
<dbReference type="InterPro" id="IPR001854">
    <property type="entry name" value="Ribosomal_uL29"/>
</dbReference>
<evidence type="ECO:0000313" key="7">
    <source>
        <dbReference type="EMBL" id="KYB27567.1"/>
    </source>
</evidence>
<feature type="coiled-coil region" evidence="6">
    <location>
        <begin position="7"/>
        <end position="34"/>
    </location>
</feature>
<evidence type="ECO:0000256" key="6">
    <source>
        <dbReference type="SAM" id="Coils"/>
    </source>
</evidence>
<dbReference type="Proteomes" id="UP000007266">
    <property type="component" value="Linkage group 5"/>
</dbReference>
<dbReference type="EMBL" id="KQ971342">
    <property type="protein sequence ID" value="KYB27567.1"/>
    <property type="molecule type" value="Genomic_DNA"/>
</dbReference>
<reference evidence="7 8" key="2">
    <citation type="journal article" date="2010" name="Nucleic Acids Res.">
        <title>BeetleBase in 2010: revisions to provide comprehensive genomic information for Tribolium castaneum.</title>
        <authorList>
            <person name="Kim H.S."/>
            <person name="Murphy T."/>
            <person name="Xia J."/>
            <person name="Caragea D."/>
            <person name="Park Y."/>
            <person name="Beeman R.W."/>
            <person name="Lorenzen M.D."/>
            <person name="Butcher S."/>
            <person name="Manak J.R."/>
            <person name="Brown S.J."/>
        </authorList>
    </citation>
    <scope>GENOME REANNOTATION</scope>
    <source>
        <strain evidence="7 8">Georgia GA2</strain>
    </source>
</reference>
<evidence type="ECO:0000256" key="3">
    <source>
        <dbReference type="ARBA" id="ARBA00023274"/>
    </source>
</evidence>
<gene>
    <name evidence="7" type="primary">AUGUSTUS-3.0.2_33044</name>
    <name evidence="7" type="ORF">TcasGA2_TC033044</name>
</gene>
<protein>
    <recommendedName>
        <fullName evidence="4">Large ribosomal subunit protein uL29</fullName>
    </recommendedName>
    <alternativeName>
        <fullName evidence="5">60S ribosomal protein L35</fullName>
    </alternativeName>
</protein>
<dbReference type="Gene3D" id="1.10.287.310">
    <property type="match status" value="1"/>
</dbReference>
<dbReference type="GO" id="GO:0022625">
    <property type="term" value="C:cytosolic large ribosomal subunit"/>
    <property type="evidence" value="ECO:0007669"/>
    <property type="project" value="InterPro"/>
</dbReference>
<reference evidence="7 8" key="1">
    <citation type="journal article" date="2008" name="Nature">
        <title>The genome of the model beetle and pest Tribolium castaneum.</title>
        <authorList>
            <consortium name="Tribolium Genome Sequencing Consortium"/>
            <person name="Richards S."/>
            <person name="Gibbs R.A."/>
            <person name="Weinstock G.M."/>
            <person name="Brown S.J."/>
            <person name="Denell R."/>
            <person name="Beeman R.W."/>
            <person name="Gibbs R."/>
            <person name="Beeman R.W."/>
            <person name="Brown S.J."/>
            <person name="Bucher G."/>
            <person name="Friedrich M."/>
            <person name="Grimmelikhuijzen C.J."/>
            <person name="Klingler M."/>
            <person name="Lorenzen M."/>
            <person name="Richards S."/>
            <person name="Roth S."/>
            <person name="Schroder R."/>
            <person name="Tautz D."/>
            <person name="Zdobnov E.M."/>
            <person name="Muzny D."/>
            <person name="Gibbs R.A."/>
            <person name="Weinstock G.M."/>
            <person name="Attaway T."/>
            <person name="Bell S."/>
            <person name="Buhay C.J."/>
            <person name="Chandrabose M.N."/>
            <person name="Chavez D."/>
            <person name="Clerk-Blankenburg K.P."/>
            <person name="Cree A."/>
            <person name="Dao M."/>
            <person name="Davis C."/>
            <person name="Chacko J."/>
            <person name="Dinh H."/>
            <person name="Dugan-Rocha S."/>
            <person name="Fowler G."/>
            <person name="Garner T.T."/>
            <person name="Garnes J."/>
            <person name="Gnirke A."/>
            <person name="Hawes A."/>
            <person name="Hernandez J."/>
            <person name="Hines S."/>
            <person name="Holder M."/>
            <person name="Hume J."/>
            <person name="Jhangiani S.N."/>
            <person name="Joshi V."/>
            <person name="Khan Z.M."/>
            <person name="Jackson L."/>
            <person name="Kovar C."/>
            <person name="Kowis A."/>
            <person name="Lee S."/>
            <person name="Lewis L.R."/>
            <person name="Margolis J."/>
            <person name="Morgan M."/>
            <person name="Nazareth L.V."/>
            <person name="Nguyen N."/>
            <person name="Okwuonu G."/>
            <person name="Parker D."/>
            <person name="Richards S."/>
            <person name="Ruiz S.J."/>
            <person name="Santibanez J."/>
            <person name="Savard J."/>
            <person name="Scherer S.E."/>
            <person name="Schneider B."/>
            <person name="Sodergren E."/>
            <person name="Tautz D."/>
            <person name="Vattahil S."/>
            <person name="Villasana D."/>
            <person name="White C.S."/>
            <person name="Wright R."/>
            <person name="Park Y."/>
            <person name="Beeman R.W."/>
            <person name="Lord J."/>
            <person name="Oppert B."/>
            <person name="Lorenzen M."/>
            <person name="Brown S."/>
            <person name="Wang L."/>
            <person name="Savard J."/>
            <person name="Tautz D."/>
            <person name="Richards S."/>
            <person name="Weinstock G."/>
            <person name="Gibbs R.A."/>
            <person name="Liu Y."/>
            <person name="Worley K."/>
            <person name="Weinstock G."/>
            <person name="Elsik C.G."/>
            <person name="Reese J.T."/>
            <person name="Elhaik E."/>
            <person name="Landan G."/>
            <person name="Graur D."/>
            <person name="Arensburger P."/>
            <person name="Atkinson P."/>
            <person name="Beeman R.W."/>
            <person name="Beidler J."/>
            <person name="Brown S.J."/>
            <person name="Demuth J.P."/>
            <person name="Drury D.W."/>
            <person name="Du Y.Z."/>
            <person name="Fujiwara H."/>
            <person name="Lorenzen M."/>
            <person name="Maselli V."/>
            <person name="Osanai M."/>
            <person name="Park Y."/>
            <person name="Robertson H.M."/>
            <person name="Tu Z."/>
            <person name="Wang J.J."/>
            <person name="Wang S."/>
            <person name="Richards S."/>
            <person name="Song H."/>
            <person name="Zhang L."/>
            <person name="Sodergren E."/>
            <person name="Werner D."/>
            <person name="Stanke M."/>
            <person name="Morgenstern B."/>
            <person name="Solovyev V."/>
            <person name="Kosarev P."/>
            <person name="Brown G."/>
            <person name="Chen H.C."/>
            <person name="Ermolaeva O."/>
            <person name="Hlavina W."/>
            <person name="Kapustin Y."/>
            <person name="Kiryutin B."/>
            <person name="Kitts P."/>
            <person name="Maglott D."/>
            <person name="Pruitt K."/>
            <person name="Sapojnikov V."/>
            <person name="Souvorov A."/>
            <person name="Mackey A.J."/>
            <person name="Waterhouse R.M."/>
            <person name="Wyder S."/>
            <person name="Zdobnov E.M."/>
            <person name="Zdobnov E.M."/>
            <person name="Wyder S."/>
            <person name="Kriventseva E.V."/>
            <person name="Kadowaki T."/>
            <person name="Bork P."/>
            <person name="Aranda M."/>
            <person name="Bao R."/>
            <person name="Beermann A."/>
            <person name="Berns N."/>
            <person name="Bolognesi R."/>
            <person name="Bonneton F."/>
            <person name="Bopp D."/>
            <person name="Brown S.J."/>
            <person name="Bucher G."/>
            <person name="Butts T."/>
            <person name="Chaumot A."/>
            <person name="Denell R.E."/>
            <person name="Ferrier D.E."/>
            <person name="Friedrich M."/>
            <person name="Gordon C.M."/>
            <person name="Jindra M."/>
            <person name="Klingler M."/>
            <person name="Lan Q."/>
            <person name="Lattorff H.M."/>
            <person name="Laudet V."/>
            <person name="von Levetsow C."/>
            <person name="Liu Z."/>
            <person name="Lutz R."/>
            <person name="Lynch J.A."/>
            <person name="da Fonseca R.N."/>
            <person name="Posnien N."/>
            <person name="Reuter R."/>
            <person name="Roth S."/>
            <person name="Savard J."/>
            <person name="Schinko J.B."/>
            <person name="Schmitt C."/>
            <person name="Schoppmeier M."/>
            <person name="Schroder R."/>
            <person name="Shippy T.D."/>
            <person name="Simonnet F."/>
            <person name="Marques-Souza H."/>
            <person name="Tautz D."/>
            <person name="Tomoyasu Y."/>
            <person name="Trauner J."/>
            <person name="Van der Zee M."/>
            <person name="Vervoort M."/>
            <person name="Wittkopp N."/>
            <person name="Wimmer E.A."/>
            <person name="Yang X."/>
            <person name="Jones A.K."/>
            <person name="Sattelle D.B."/>
            <person name="Ebert P.R."/>
            <person name="Nelson D."/>
            <person name="Scott J.G."/>
            <person name="Beeman R.W."/>
            <person name="Muthukrishnan S."/>
            <person name="Kramer K.J."/>
            <person name="Arakane Y."/>
            <person name="Beeman R.W."/>
            <person name="Zhu Q."/>
            <person name="Hogenkamp D."/>
            <person name="Dixit R."/>
            <person name="Oppert B."/>
            <person name="Jiang H."/>
            <person name="Zou Z."/>
            <person name="Marshall J."/>
            <person name="Elpidina E."/>
            <person name="Vinokurov K."/>
            <person name="Oppert C."/>
            <person name="Zou Z."/>
            <person name="Evans J."/>
            <person name="Lu Z."/>
            <person name="Zhao P."/>
            <person name="Sumathipala N."/>
            <person name="Altincicek B."/>
            <person name="Vilcinskas A."/>
            <person name="Williams M."/>
            <person name="Hultmark D."/>
            <person name="Hetru C."/>
            <person name="Jiang H."/>
            <person name="Grimmelikhuijzen C.J."/>
            <person name="Hauser F."/>
            <person name="Cazzamali G."/>
            <person name="Williamson M."/>
            <person name="Park Y."/>
            <person name="Li B."/>
            <person name="Tanaka Y."/>
            <person name="Predel R."/>
            <person name="Neupert S."/>
            <person name="Schachtner J."/>
            <person name="Verleyen P."/>
            <person name="Raible F."/>
            <person name="Bork P."/>
            <person name="Friedrich M."/>
            <person name="Walden K.K."/>
            <person name="Robertson H.M."/>
            <person name="Angeli S."/>
            <person name="Foret S."/>
            <person name="Bucher G."/>
            <person name="Schuetz S."/>
            <person name="Maleszka R."/>
            <person name="Wimmer E.A."/>
            <person name="Beeman R.W."/>
            <person name="Lorenzen M."/>
            <person name="Tomoyasu Y."/>
            <person name="Miller S.C."/>
            <person name="Grossmann D."/>
            <person name="Bucher G."/>
        </authorList>
    </citation>
    <scope>NUCLEOTIDE SEQUENCE [LARGE SCALE GENOMIC DNA]</scope>
    <source>
        <strain evidence="7 8">Georgia GA2</strain>
    </source>
</reference>
<dbReference type="InterPro" id="IPR045059">
    <property type="entry name" value="Ribosomal_uL29_euk"/>
</dbReference>
<name>A0A139WIH7_TRICA</name>
<dbReference type="InterPro" id="IPR036049">
    <property type="entry name" value="Ribosomal_uL29_sf"/>
</dbReference>
<dbReference type="PANTHER" id="PTHR45722:SF2">
    <property type="entry name" value="LARGE RIBOSOMAL SUBUNIT PROTEIN UL29-RELATED"/>
    <property type="match status" value="1"/>
</dbReference>
<keyword evidence="3" id="KW-0687">Ribonucleoprotein</keyword>
<organism evidence="7 8">
    <name type="scientific">Tribolium castaneum</name>
    <name type="common">Red flour beetle</name>
    <dbReference type="NCBI Taxonomy" id="7070"/>
    <lineage>
        <taxon>Eukaryota</taxon>
        <taxon>Metazoa</taxon>
        <taxon>Ecdysozoa</taxon>
        <taxon>Arthropoda</taxon>
        <taxon>Hexapoda</taxon>
        <taxon>Insecta</taxon>
        <taxon>Pterygota</taxon>
        <taxon>Neoptera</taxon>
        <taxon>Endopterygota</taxon>
        <taxon>Coleoptera</taxon>
        <taxon>Polyphaga</taxon>
        <taxon>Cucujiformia</taxon>
        <taxon>Tenebrionidae</taxon>
        <taxon>Tenebrionidae incertae sedis</taxon>
        <taxon>Tribolium</taxon>
    </lineage>
</organism>
<dbReference type="GO" id="GO:0003735">
    <property type="term" value="F:structural constituent of ribosome"/>
    <property type="evidence" value="ECO:0007669"/>
    <property type="project" value="InterPro"/>
</dbReference>
<dbReference type="GO" id="GO:0006412">
    <property type="term" value="P:translation"/>
    <property type="evidence" value="ECO:0007669"/>
    <property type="project" value="InterPro"/>
</dbReference>
<dbReference type="GO" id="GO:0000463">
    <property type="term" value="P:maturation of LSU-rRNA from tricistronic rRNA transcript (SSU-rRNA, 5.8S rRNA, LSU-rRNA)"/>
    <property type="evidence" value="ECO:0007669"/>
    <property type="project" value="InterPro"/>
</dbReference>
<dbReference type="FunFam" id="1.10.287.310:FF:000016">
    <property type="entry name" value="Ribosomal L29 family protein"/>
    <property type="match status" value="1"/>
</dbReference>
<dbReference type="STRING" id="7070.A0A139WIH7"/>
<dbReference type="NCBIfam" id="TIGR00012">
    <property type="entry name" value="L29"/>
    <property type="match status" value="1"/>
</dbReference>
<dbReference type="PANTHER" id="PTHR45722">
    <property type="entry name" value="60S RIBOSOMAL PROTEIN L35"/>
    <property type="match status" value="1"/>
</dbReference>
<dbReference type="AlphaFoldDB" id="A0A139WIH7"/>
<keyword evidence="6" id="KW-0175">Coiled coil</keyword>
<evidence type="ECO:0000256" key="1">
    <source>
        <dbReference type="ARBA" id="ARBA00009254"/>
    </source>
</evidence>
<comment type="similarity">
    <text evidence="1">Belongs to the universal ribosomal protein uL29 family.</text>
</comment>
<evidence type="ECO:0000256" key="5">
    <source>
        <dbReference type="ARBA" id="ARBA00035334"/>
    </source>
</evidence>
<evidence type="ECO:0000256" key="2">
    <source>
        <dbReference type="ARBA" id="ARBA00022980"/>
    </source>
</evidence>
<keyword evidence="8" id="KW-1185">Reference proteome</keyword>
<proteinExistence type="inferred from homology"/>
<evidence type="ECO:0000256" key="4">
    <source>
        <dbReference type="ARBA" id="ARBA00035204"/>
    </source>
</evidence>
<dbReference type="SUPFAM" id="SSF46561">
    <property type="entry name" value="Ribosomal protein L29 (L29p)"/>
    <property type="match status" value="1"/>
</dbReference>
<accession>A0A139WIH7</accession>
<dbReference type="InParanoid" id="A0A139WIH7"/>
<evidence type="ECO:0000313" key="8">
    <source>
        <dbReference type="Proteomes" id="UP000007266"/>
    </source>
</evidence>